<dbReference type="InterPro" id="IPR012337">
    <property type="entry name" value="RNaseH-like_sf"/>
</dbReference>
<keyword evidence="1" id="KW-0238">DNA-binding</keyword>
<evidence type="ECO:0000256" key="1">
    <source>
        <dbReference type="ARBA" id="ARBA00023125"/>
    </source>
</evidence>
<proteinExistence type="predicted"/>
<evidence type="ECO:0000313" key="3">
    <source>
        <dbReference type="EMBL" id="KAK9714309.1"/>
    </source>
</evidence>
<organism evidence="3 4">
    <name type="scientific">Saponaria officinalis</name>
    <name type="common">Common soapwort</name>
    <name type="synonym">Lychnis saponaria</name>
    <dbReference type="NCBI Taxonomy" id="3572"/>
    <lineage>
        <taxon>Eukaryota</taxon>
        <taxon>Viridiplantae</taxon>
        <taxon>Streptophyta</taxon>
        <taxon>Embryophyta</taxon>
        <taxon>Tracheophyta</taxon>
        <taxon>Spermatophyta</taxon>
        <taxon>Magnoliopsida</taxon>
        <taxon>eudicotyledons</taxon>
        <taxon>Gunneridae</taxon>
        <taxon>Pentapetalae</taxon>
        <taxon>Caryophyllales</taxon>
        <taxon>Caryophyllaceae</taxon>
        <taxon>Caryophylleae</taxon>
        <taxon>Saponaria</taxon>
    </lineage>
</organism>
<accession>A0AAW1K4R7</accession>
<dbReference type="AlphaFoldDB" id="A0AAW1K4R7"/>
<dbReference type="Pfam" id="PF14372">
    <property type="entry name" value="hAT-like_RNase-H"/>
    <property type="match status" value="1"/>
</dbReference>
<reference evidence="3" key="1">
    <citation type="submission" date="2024-03" db="EMBL/GenBank/DDBJ databases">
        <title>WGS assembly of Saponaria officinalis var. Norfolk2.</title>
        <authorList>
            <person name="Jenkins J."/>
            <person name="Shu S."/>
            <person name="Grimwood J."/>
            <person name="Barry K."/>
            <person name="Goodstein D."/>
            <person name="Schmutz J."/>
            <person name="Leebens-Mack J."/>
            <person name="Osbourn A."/>
        </authorList>
    </citation>
    <scope>NUCLEOTIDE SEQUENCE [LARGE SCALE GENOMIC DNA]</scope>
    <source>
        <strain evidence="3">JIC</strain>
    </source>
</reference>
<dbReference type="SUPFAM" id="SSF53098">
    <property type="entry name" value="Ribonuclease H-like"/>
    <property type="match status" value="1"/>
</dbReference>
<name>A0AAW1K4R7_SAPOF</name>
<feature type="domain" description="hAT-like transposase RNase-H fold" evidence="2">
    <location>
        <begin position="254"/>
        <end position="350"/>
    </location>
</feature>
<sequence length="351" mass="40376">MLKKENDMLKNEAKMMKVGNLQSESVEVANGKEIDGCSVEVANGKETEGCSLVSNIVGGSFRFGALTPPFDGVNIGDDVSTCLTKWNITDKVTSFTLDNATYNNVMIVEIKRQLLRSGSNLLFDGQFFQIRCRCHIINLIVQAGLKLLDGVVDKIRAIGKHFEHSIPNKKQFYEVAQQIYHLDGNKRLRGDCCVRWNSTYLMLDRALYFRRPIDHVIEKDKDLMQHILSNEEWAKVSTIHGFLKTFYDITTEFSASKTPTSNVYFKGVWEIQCSLSEVENGEHEYLANMVKLMQKKFDKYWNRYNLLFSCACILDPRYKMKFVEYCFTTLYGELYAKEKTKEVLKTLTTLL</sequence>
<dbReference type="Proteomes" id="UP001443914">
    <property type="component" value="Unassembled WGS sequence"/>
</dbReference>
<evidence type="ECO:0000313" key="4">
    <source>
        <dbReference type="Proteomes" id="UP001443914"/>
    </source>
</evidence>
<comment type="caution">
    <text evidence="3">The sequence shown here is derived from an EMBL/GenBank/DDBJ whole genome shotgun (WGS) entry which is preliminary data.</text>
</comment>
<evidence type="ECO:0000259" key="2">
    <source>
        <dbReference type="Pfam" id="PF14372"/>
    </source>
</evidence>
<dbReference type="EMBL" id="JBDFQZ010000006">
    <property type="protein sequence ID" value="KAK9714309.1"/>
    <property type="molecule type" value="Genomic_DNA"/>
</dbReference>
<dbReference type="InterPro" id="IPR025525">
    <property type="entry name" value="hAT-like_transposase_RNase-H"/>
</dbReference>
<dbReference type="PANTHER" id="PTHR46481:SF6">
    <property type="entry name" value="ZINC FINGER BED DOMAIN-CONTAINING PROTEIN RICESLEEPER 2-LIKE"/>
    <property type="match status" value="1"/>
</dbReference>
<keyword evidence="4" id="KW-1185">Reference proteome</keyword>
<dbReference type="PANTHER" id="PTHR46481">
    <property type="entry name" value="ZINC FINGER BED DOMAIN-CONTAINING PROTEIN 4"/>
    <property type="match status" value="1"/>
</dbReference>
<gene>
    <name evidence="3" type="ORF">RND81_06G085400</name>
</gene>
<dbReference type="GO" id="GO:0003677">
    <property type="term" value="F:DNA binding"/>
    <property type="evidence" value="ECO:0007669"/>
    <property type="project" value="UniProtKB-KW"/>
</dbReference>
<protein>
    <recommendedName>
        <fullName evidence="2">hAT-like transposase RNase-H fold domain-containing protein</fullName>
    </recommendedName>
</protein>
<dbReference type="InterPro" id="IPR052035">
    <property type="entry name" value="ZnF_BED_domain_contain"/>
</dbReference>